<keyword evidence="4" id="KW-1185">Reference proteome</keyword>
<keyword evidence="1" id="KW-1133">Transmembrane helix</keyword>
<feature type="signal peptide" evidence="2">
    <location>
        <begin position="1"/>
        <end position="17"/>
    </location>
</feature>
<name>A0A1J4JL44_9EUKA</name>
<evidence type="ECO:0000313" key="3">
    <source>
        <dbReference type="EMBL" id="OHS99135.1"/>
    </source>
</evidence>
<keyword evidence="1" id="KW-0472">Membrane</keyword>
<evidence type="ECO:0000313" key="4">
    <source>
        <dbReference type="Proteomes" id="UP000179807"/>
    </source>
</evidence>
<dbReference type="RefSeq" id="XP_068352272.1">
    <property type="nucleotide sequence ID" value="XM_068509687.1"/>
</dbReference>
<evidence type="ECO:0000256" key="1">
    <source>
        <dbReference type="SAM" id="Phobius"/>
    </source>
</evidence>
<protein>
    <submittedName>
        <fullName evidence="3">Uncharacterized protein</fullName>
    </submittedName>
</protein>
<evidence type="ECO:0000256" key="2">
    <source>
        <dbReference type="SAM" id="SignalP"/>
    </source>
</evidence>
<dbReference type="GeneID" id="94844391"/>
<reference evidence="3" key="1">
    <citation type="submission" date="2016-10" db="EMBL/GenBank/DDBJ databases">
        <authorList>
            <person name="Benchimol M."/>
            <person name="Almeida L.G."/>
            <person name="Vasconcelos A.T."/>
            <person name="Perreira-Neves A."/>
            <person name="Rosa I.A."/>
            <person name="Tasca T."/>
            <person name="Bogo M.R."/>
            <person name="de Souza W."/>
        </authorList>
    </citation>
    <scope>NUCLEOTIDE SEQUENCE [LARGE SCALE GENOMIC DNA]</scope>
    <source>
        <strain evidence="3">K</strain>
    </source>
</reference>
<organism evidence="3 4">
    <name type="scientific">Tritrichomonas foetus</name>
    <dbReference type="NCBI Taxonomy" id="1144522"/>
    <lineage>
        <taxon>Eukaryota</taxon>
        <taxon>Metamonada</taxon>
        <taxon>Parabasalia</taxon>
        <taxon>Tritrichomonadida</taxon>
        <taxon>Tritrichomonadidae</taxon>
        <taxon>Tritrichomonas</taxon>
    </lineage>
</organism>
<keyword evidence="1" id="KW-0812">Transmembrane</keyword>
<feature type="transmembrane region" description="Helical" evidence="1">
    <location>
        <begin position="162"/>
        <end position="187"/>
    </location>
</feature>
<gene>
    <name evidence="3" type="ORF">TRFO_34487</name>
</gene>
<accession>A0A1J4JL44</accession>
<dbReference type="AlphaFoldDB" id="A0A1J4JL44"/>
<dbReference type="VEuPathDB" id="TrichDB:TRFO_34487"/>
<feature type="chain" id="PRO_5009630172" evidence="2">
    <location>
        <begin position="18"/>
        <end position="226"/>
    </location>
</feature>
<dbReference type="EMBL" id="MLAK01001022">
    <property type="protein sequence ID" value="OHS99135.1"/>
    <property type="molecule type" value="Genomic_DNA"/>
</dbReference>
<keyword evidence="2" id="KW-0732">Signal</keyword>
<proteinExistence type="predicted"/>
<comment type="caution">
    <text evidence="3">The sequence shown here is derived from an EMBL/GenBank/DDBJ whole genome shotgun (WGS) entry which is preliminary data.</text>
</comment>
<dbReference type="Proteomes" id="UP000179807">
    <property type="component" value="Unassembled WGS sequence"/>
</dbReference>
<sequence>MLFLYLTLCIPCAILKGINVNEDIETDGNSCLAFSNSSSFGPMSKIIVSLSDYTNNLFYGIDNNDTPSQIILKQNNIDISAYDLNYLEFTKPSPIFCNVDLTEDKINIIKEIQPYGQTINGFDISLFFDISINNSKYLEIFGHNGNCITLSRRISQIDFPEISAGTCVGIFIGLGLSCGFLSAFIIYQNITLNKTIQRKTANKPSSCCNEEEYVEDNYVDQATKNL</sequence>